<reference evidence="4 5" key="1">
    <citation type="submission" date="2020-09" db="EMBL/GenBank/DDBJ databases">
        <title>Draft genome of Gelidibacter salicanalis PAMC21136.</title>
        <authorList>
            <person name="Park H."/>
        </authorList>
    </citation>
    <scope>NUCLEOTIDE SEQUENCE [LARGE SCALE GENOMIC DNA]</scope>
    <source>
        <strain evidence="4 5">PAMC21136</strain>
    </source>
</reference>
<accession>A0A934KLH2</accession>
<dbReference type="PANTHER" id="PTHR34978:SF3">
    <property type="entry name" value="SLR0241 PROTEIN"/>
    <property type="match status" value="1"/>
</dbReference>
<dbReference type="GO" id="GO:0009279">
    <property type="term" value="C:cell outer membrane"/>
    <property type="evidence" value="ECO:0007669"/>
    <property type="project" value="UniProtKB-SubCell"/>
</dbReference>
<evidence type="ECO:0000313" key="5">
    <source>
        <dbReference type="Proteomes" id="UP000662373"/>
    </source>
</evidence>
<comment type="caution">
    <text evidence="4">The sequence shown here is derived from an EMBL/GenBank/DDBJ whole genome shotgun (WGS) entry which is preliminary data.</text>
</comment>
<dbReference type="AlphaFoldDB" id="A0A934KLH2"/>
<keyword evidence="1 2" id="KW-0812">Transmembrane</keyword>
<comment type="subcellular location">
    <subcellularLocation>
        <location evidence="1">Cell outer membrane</location>
        <topology evidence="1">Multi-pass membrane protein</topology>
    </subcellularLocation>
</comment>
<evidence type="ECO:0000256" key="1">
    <source>
        <dbReference type="PROSITE-ProRule" id="PRU01360"/>
    </source>
</evidence>
<dbReference type="EMBL" id="JAEHJZ010000003">
    <property type="protein sequence ID" value="MBJ7879414.1"/>
    <property type="molecule type" value="Genomic_DNA"/>
</dbReference>
<feature type="transmembrane region" description="Helical" evidence="2">
    <location>
        <begin position="85"/>
        <end position="110"/>
    </location>
</feature>
<dbReference type="InterPro" id="IPR039426">
    <property type="entry name" value="TonB-dep_rcpt-like"/>
</dbReference>
<feature type="transmembrane region" description="Helical" evidence="2">
    <location>
        <begin position="257"/>
        <end position="274"/>
    </location>
</feature>
<dbReference type="InterPro" id="IPR052173">
    <property type="entry name" value="Beta-lactam_resp_regulator"/>
</dbReference>
<feature type="transmembrane region" description="Helical" evidence="2">
    <location>
        <begin position="34"/>
        <end position="54"/>
    </location>
</feature>
<dbReference type="PANTHER" id="PTHR34978">
    <property type="entry name" value="POSSIBLE SENSOR-TRANSDUCER PROTEIN BLAR"/>
    <property type="match status" value="1"/>
</dbReference>
<evidence type="ECO:0000256" key="2">
    <source>
        <dbReference type="SAM" id="Phobius"/>
    </source>
</evidence>
<keyword evidence="1 2" id="KW-0472">Membrane</keyword>
<dbReference type="InterPro" id="IPR037066">
    <property type="entry name" value="Plug_dom_sf"/>
</dbReference>
<organism evidence="4 5">
    <name type="scientific">Gelidibacter salicanalis</name>
    <dbReference type="NCBI Taxonomy" id="291193"/>
    <lineage>
        <taxon>Bacteria</taxon>
        <taxon>Pseudomonadati</taxon>
        <taxon>Bacteroidota</taxon>
        <taxon>Flavobacteriia</taxon>
        <taxon>Flavobacteriales</taxon>
        <taxon>Flavobacteriaceae</taxon>
        <taxon>Gelidibacter</taxon>
    </lineage>
</organism>
<dbReference type="RefSeq" id="WP_199596855.1">
    <property type="nucleotide sequence ID" value="NZ_JAEHJZ010000003.1"/>
</dbReference>
<gene>
    <name evidence="4" type="ORF">JEM65_01915</name>
</gene>
<evidence type="ECO:0000313" key="4">
    <source>
        <dbReference type="EMBL" id="MBJ7879414.1"/>
    </source>
</evidence>
<proteinExistence type="inferred from homology"/>
<sequence>MEYVFKASAILSIFYICYRLFLQRETFYDANRWFLLLGLMTSALLPLMVIPVYIEVPMTPNTGFAAVATTTQHRPEVFDVTSLFIWGYAIGASFFLGRFILQLFSITTLIKKHNKKKTAPYTFIETAQVSTPFSFFNWIVYNPTQFDAQELDLILQHEKVHAEQKHSVDVLLIDLTTALFWCNPLIWLYRKSLKQNLEFIADHQTQKQSRCKERYQKLLLKTSVPEEKLISINPFYNSTIKKRIVMLHKSKSNLMNTWKYSIIVPLLAIFALTFNTETIAQTTSEKDPSTTTSDQQNILKFVVTKDTKDKQLDFIKEKLAEKEAVISFDDLERNAKDEITGIKIKYDYKDKVVTYSKKLSHPIPSIEISMNPSNHSINIGDQTSALSQIFDVETDEKEHTKLSKSNSDPKEDSFLIIANKLNNNTGSKDTVFIQNTTDKVNNIYTIDDDGKVKGVRKSDHKTQVFNNQKNKPLIIVNGKEITDQQMKAIDPNTIASVNVLKDDKVTKNYGKKGEYGVIIIKLKNTTATSDLKKEPLYILDGKEISKEKMEAVSPDSIEYIDILKDNDATKKYGAKGENGVVIISTKKTD</sequence>
<keyword evidence="5" id="KW-1185">Reference proteome</keyword>
<dbReference type="Pfam" id="PF05569">
    <property type="entry name" value="Peptidase_M56"/>
    <property type="match status" value="1"/>
</dbReference>
<dbReference type="CDD" id="cd07341">
    <property type="entry name" value="M56_BlaR1_MecR1_like"/>
    <property type="match status" value="1"/>
</dbReference>
<keyword evidence="1" id="KW-0998">Cell outer membrane</keyword>
<feature type="transmembrane region" description="Helical" evidence="2">
    <location>
        <begin position="6"/>
        <end position="22"/>
    </location>
</feature>
<dbReference type="InterPro" id="IPR008756">
    <property type="entry name" value="Peptidase_M56"/>
</dbReference>
<name>A0A934KLH2_9FLAO</name>
<comment type="similarity">
    <text evidence="1">Belongs to the TonB-dependent receptor family.</text>
</comment>
<keyword evidence="1" id="KW-0813">Transport</keyword>
<dbReference type="Proteomes" id="UP000662373">
    <property type="component" value="Unassembled WGS sequence"/>
</dbReference>
<dbReference type="Gene3D" id="2.170.130.10">
    <property type="entry name" value="TonB-dependent receptor, plug domain"/>
    <property type="match status" value="2"/>
</dbReference>
<dbReference type="PROSITE" id="PS52016">
    <property type="entry name" value="TONB_DEPENDENT_REC_3"/>
    <property type="match status" value="1"/>
</dbReference>
<evidence type="ECO:0000259" key="3">
    <source>
        <dbReference type="Pfam" id="PF05569"/>
    </source>
</evidence>
<feature type="domain" description="Peptidase M56" evidence="3">
    <location>
        <begin position="119"/>
        <end position="247"/>
    </location>
</feature>
<protein>
    <recommendedName>
        <fullName evidence="3">Peptidase M56 domain-containing protein</fullName>
    </recommendedName>
</protein>
<keyword evidence="1" id="KW-1134">Transmembrane beta strand</keyword>
<keyword evidence="2" id="KW-1133">Transmembrane helix</keyword>